<dbReference type="AlphaFoldDB" id="A0A0G0JI40"/>
<evidence type="ECO:0000313" key="1">
    <source>
        <dbReference type="EMBL" id="KKQ67373.1"/>
    </source>
</evidence>
<gene>
    <name evidence="1" type="ORF">US86_C0001G0300</name>
</gene>
<protein>
    <submittedName>
        <fullName evidence="1">Uncharacterized protein</fullName>
    </submittedName>
</protein>
<dbReference type="EMBL" id="LBUP01000001">
    <property type="protein sequence ID" value="KKQ67373.1"/>
    <property type="molecule type" value="Genomic_DNA"/>
</dbReference>
<reference evidence="1 2" key="1">
    <citation type="journal article" date="2015" name="Nature">
        <title>rRNA introns, odd ribosomes, and small enigmatic genomes across a large radiation of phyla.</title>
        <authorList>
            <person name="Brown C.T."/>
            <person name="Hug L.A."/>
            <person name="Thomas B.C."/>
            <person name="Sharon I."/>
            <person name="Castelle C.J."/>
            <person name="Singh A."/>
            <person name="Wilkins M.J."/>
            <person name="Williams K.H."/>
            <person name="Banfield J.F."/>
        </authorList>
    </citation>
    <scope>NUCLEOTIDE SEQUENCE [LARGE SCALE GENOMIC DNA]</scope>
</reference>
<evidence type="ECO:0000313" key="2">
    <source>
        <dbReference type="Proteomes" id="UP000034235"/>
    </source>
</evidence>
<comment type="caution">
    <text evidence="1">The sequence shown here is derived from an EMBL/GenBank/DDBJ whole genome shotgun (WGS) entry which is preliminary data.</text>
</comment>
<proteinExistence type="predicted"/>
<organism evidence="1 2">
    <name type="scientific">Candidatus Daviesbacteria bacterium GW2011_GWA2_38_24</name>
    <dbReference type="NCBI Taxonomy" id="1618422"/>
    <lineage>
        <taxon>Bacteria</taxon>
        <taxon>Candidatus Daviesiibacteriota</taxon>
    </lineage>
</organism>
<dbReference type="Proteomes" id="UP000034235">
    <property type="component" value="Unassembled WGS sequence"/>
</dbReference>
<accession>A0A0G0JI40</accession>
<name>A0A0G0JI40_9BACT</name>
<sequence>MVIEMERRAFGMQGRHATRAELAELAEVIAMTDNMLAQRRTEVQKTTVVPAVKPRRSPMGMAQRGFFGMDARNMSPDEVAQMAVIKARVR</sequence>